<feature type="transmembrane region" description="Helical" evidence="8">
    <location>
        <begin position="115"/>
        <end position="137"/>
    </location>
</feature>
<feature type="transmembrane region" description="Helical" evidence="8">
    <location>
        <begin position="157"/>
        <end position="177"/>
    </location>
</feature>
<dbReference type="RefSeq" id="WP_257529806.1">
    <property type="nucleotide sequence ID" value="NZ_JANKAS010000003.1"/>
</dbReference>
<evidence type="ECO:0000313" key="10">
    <source>
        <dbReference type="Proteomes" id="UP001205748"/>
    </source>
</evidence>
<dbReference type="InterPro" id="IPR038377">
    <property type="entry name" value="Na/Glc_symporter_sf"/>
</dbReference>
<evidence type="ECO:0000256" key="4">
    <source>
        <dbReference type="ARBA" id="ARBA00022692"/>
    </source>
</evidence>
<evidence type="ECO:0000256" key="1">
    <source>
        <dbReference type="ARBA" id="ARBA00004141"/>
    </source>
</evidence>
<accession>A0AAE3KYW8</accession>
<keyword evidence="4 8" id="KW-0812">Transmembrane</keyword>
<feature type="transmembrane region" description="Helical" evidence="8">
    <location>
        <begin position="261"/>
        <end position="289"/>
    </location>
</feature>
<dbReference type="PROSITE" id="PS50283">
    <property type="entry name" value="NA_SOLUT_SYMP_3"/>
    <property type="match status" value="1"/>
</dbReference>
<dbReference type="Gene3D" id="1.20.1730.10">
    <property type="entry name" value="Sodium/glucose cotransporter"/>
    <property type="match status" value="1"/>
</dbReference>
<keyword evidence="10" id="KW-1185">Reference proteome</keyword>
<dbReference type="InterPro" id="IPR001734">
    <property type="entry name" value="Na/solute_symporter"/>
</dbReference>
<comment type="subcellular location">
    <subcellularLocation>
        <location evidence="1">Membrane</location>
        <topology evidence="1">Multi-pass membrane protein</topology>
    </subcellularLocation>
</comment>
<feature type="transmembrane region" description="Helical" evidence="8">
    <location>
        <begin position="295"/>
        <end position="320"/>
    </location>
</feature>
<dbReference type="PANTHER" id="PTHR48086">
    <property type="entry name" value="SODIUM/PROLINE SYMPORTER-RELATED"/>
    <property type="match status" value="1"/>
</dbReference>
<evidence type="ECO:0000256" key="7">
    <source>
        <dbReference type="RuleBase" id="RU362091"/>
    </source>
</evidence>
<protein>
    <submittedName>
        <fullName evidence="9">Sodium:solute symporter family protein</fullName>
    </submittedName>
</protein>
<dbReference type="GO" id="GO:0005886">
    <property type="term" value="C:plasma membrane"/>
    <property type="evidence" value="ECO:0007669"/>
    <property type="project" value="TreeGrafter"/>
</dbReference>
<evidence type="ECO:0000256" key="8">
    <source>
        <dbReference type="SAM" id="Phobius"/>
    </source>
</evidence>
<evidence type="ECO:0000256" key="6">
    <source>
        <dbReference type="ARBA" id="ARBA00023136"/>
    </source>
</evidence>
<keyword evidence="3" id="KW-0813">Transport</keyword>
<feature type="transmembrane region" description="Helical" evidence="8">
    <location>
        <begin position="409"/>
        <end position="428"/>
    </location>
</feature>
<feature type="transmembrane region" description="Helical" evidence="8">
    <location>
        <begin position="73"/>
        <end position="94"/>
    </location>
</feature>
<dbReference type="Proteomes" id="UP001205748">
    <property type="component" value="Unassembled WGS sequence"/>
</dbReference>
<dbReference type="Pfam" id="PF00474">
    <property type="entry name" value="SSF"/>
    <property type="match status" value="1"/>
</dbReference>
<comment type="similarity">
    <text evidence="2 7">Belongs to the sodium:solute symporter (SSF) (TC 2.A.21) family.</text>
</comment>
<sequence length="462" mass="49278">METTYLIFIIAYLVGISIYGWYLNKKFITNSDDFVTAGRVLPFPVLVGTLLATWMGSGMITGTANFIYERGPIAAIFFLIGEPVGLLLIALFLAKRIREKVSYTLPELIEEKYGVVARTIVALCIVLAYIGIVSYQFTAGGYILNLVTGISVPLGTFISAVFIVFISVVGGLVSVAYTDAIGTLIIFAAMIIGLPLAVSQAGGLSALLAALPAEKTTVTGGLSNVQLIGYMLPVIFLVLGEQNIYQRFGAAKDPKEATRSGFGLFGLALLLDFLVIALVATSIVLFPNLENPDTAFLQVAMGLPTIVGGLIIACSVALFVTTADSYLLSASTNVIYDIWVRLFRPKATDKEKIVAIRVCIILLALFALVIGTFFPSILDIQMYAYSMYGAAITPALLGALFWKKATKAGGLSSIIVGGGTVLVWDVLLKTPGDLNSILIAGPLAILVLIVVSLGTQNRKKKF</sequence>
<comment type="caution">
    <text evidence="9">The sequence shown here is derived from an EMBL/GenBank/DDBJ whole genome shotgun (WGS) entry which is preliminary data.</text>
</comment>
<keyword evidence="6 8" id="KW-0472">Membrane</keyword>
<name>A0AAE3KYW8_9FIRM</name>
<feature type="transmembrane region" description="Helical" evidence="8">
    <location>
        <begin position="221"/>
        <end position="240"/>
    </location>
</feature>
<gene>
    <name evidence="9" type="ORF">NSA47_04945</name>
</gene>
<dbReference type="InterPro" id="IPR050277">
    <property type="entry name" value="Sodium:Solute_Symporter"/>
</dbReference>
<feature type="transmembrane region" description="Helical" evidence="8">
    <location>
        <begin position="6"/>
        <end position="24"/>
    </location>
</feature>
<feature type="transmembrane region" description="Helical" evidence="8">
    <location>
        <begin position="184"/>
        <end position="209"/>
    </location>
</feature>
<dbReference type="AlphaFoldDB" id="A0AAE3KYW8"/>
<feature type="transmembrane region" description="Helical" evidence="8">
    <location>
        <begin position="434"/>
        <end position="454"/>
    </location>
</feature>
<evidence type="ECO:0000313" key="9">
    <source>
        <dbReference type="EMBL" id="MCR1898335.1"/>
    </source>
</evidence>
<evidence type="ECO:0000256" key="3">
    <source>
        <dbReference type="ARBA" id="ARBA00022448"/>
    </source>
</evidence>
<feature type="transmembrane region" description="Helical" evidence="8">
    <location>
        <begin position="354"/>
        <end position="377"/>
    </location>
</feature>
<dbReference type="CDD" id="cd10322">
    <property type="entry name" value="SLC5sbd"/>
    <property type="match status" value="1"/>
</dbReference>
<dbReference type="PANTHER" id="PTHR48086:SF7">
    <property type="entry name" value="SODIUM-SOLUTE SYMPORTER-RELATED"/>
    <property type="match status" value="1"/>
</dbReference>
<evidence type="ECO:0000256" key="2">
    <source>
        <dbReference type="ARBA" id="ARBA00006434"/>
    </source>
</evidence>
<evidence type="ECO:0000256" key="5">
    <source>
        <dbReference type="ARBA" id="ARBA00022989"/>
    </source>
</evidence>
<proteinExistence type="inferred from homology"/>
<feature type="transmembrane region" description="Helical" evidence="8">
    <location>
        <begin position="45"/>
        <end position="67"/>
    </location>
</feature>
<organism evidence="9 10">
    <name type="scientific">Irregularibacter muris</name>
    <dbReference type="NCBI Taxonomy" id="1796619"/>
    <lineage>
        <taxon>Bacteria</taxon>
        <taxon>Bacillati</taxon>
        <taxon>Bacillota</taxon>
        <taxon>Clostridia</taxon>
        <taxon>Eubacteriales</taxon>
        <taxon>Eubacteriaceae</taxon>
        <taxon>Irregularibacter</taxon>
    </lineage>
</organism>
<dbReference type="EMBL" id="JANKAS010000003">
    <property type="protein sequence ID" value="MCR1898335.1"/>
    <property type="molecule type" value="Genomic_DNA"/>
</dbReference>
<reference evidence="9" key="1">
    <citation type="submission" date="2022-07" db="EMBL/GenBank/DDBJ databases">
        <title>Enhanced cultured diversity of the mouse gut microbiota enables custom-made synthetic communities.</title>
        <authorList>
            <person name="Afrizal A."/>
        </authorList>
    </citation>
    <scope>NUCLEOTIDE SEQUENCE</scope>
    <source>
        <strain evidence="9">DSM 28593</strain>
    </source>
</reference>
<feature type="transmembrane region" description="Helical" evidence="8">
    <location>
        <begin position="383"/>
        <end position="402"/>
    </location>
</feature>
<dbReference type="GO" id="GO:0022857">
    <property type="term" value="F:transmembrane transporter activity"/>
    <property type="evidence" value="ECO:0007669"/>
    <property type="project" value="InterPro"/>
</dbReference>
<keyword evidence="5 8" id="KW-1133">Transmembrane helix</keyword>